<keyword evidence="7" id="KW-0472">Membrane</keyword>
<dbReference type="InterPro" id="IPR008271">
    <property type="entry name" value="Ser/Thr_kinase_AS"/>
</dbReference>
<dbReference type="InterPro" id="IPR011009">
    <property type="entry name" value="Kinase-like_dom_sf"/>
</dbReference>
<dbReference type="CDD" id="cd14014">
    <property type="entry name" value="STKc_PknB_like"/>
    <property type="match status" value="1"/>
</dbReference>
<dbReference type="eggNOG" id="COG0515">
    <property type="taxonomic scope" value="Bacteria"/>
</dbReference>
<dbReference type="GO" id="GO:0005524">
    <property type="term" value="F:ATP binding"/>
    <property type="evidence" value="ECO:0007669"/>
    <property type="project" value="UniProtKB-UniRule"/>
</dbReference>
<dbReference type="HOGENOM" id="CLU_486536_0_0_11"/>
<dbReference type="PANTHER" id="PTHR43289:SF34">
    <property type="entry name" value="SERINE_THREONINE-PROTEIN KINASE YBDM-RELATED"/>
    <property type="match status" value="1"/>
</dbReference>
<keyword evidence="1" id="KW-0808">Transferase</keyword>
<dbReference type="PROSITE" id="PS00107">
    <property type="entry name" value="PROTEIN_KINASE_ATP"/>
    <property type="match status" value="1"/>
</dbReference>
<dbReference type="SUPFAM" id="SSF56112">
    <property type="entry name" value="Protein kinase-like (PK-like)"/>
    <property type="match status" value="1"/>
</dbReference>
<dbReference type="EMBL" id="CP001874">
    <property type="protein sequence ID" value="ADG86760.1"/>
    <property type="molecule type" value="Genomic_DNA"/>
</dbReference>
<dbReference type="Pfam" id="PF00069">
    <property type="entry name" value="Pkinase"/>
    <property type="match status" value="1"/>
</dbReference>
<reference evidence="9 10" key="1">
    <citation type="submission" date="2010-01" db="EMBL/GenBank/DDBJ databases">
        <title>The complete genome of Thermobispora bispora DSM 43833.</title>
        <authorList>
            <consortium name="US DOE Joint Genome Institute (JGI-PGF)"/>
            <person name="Lucas S."/>
            <person name="Copeland A."/>
            <person name="Lapidus A."/>
            <person name="Glavina del Rio T."/>
            <person name="Dalin E."/>
            <person name="Tice H."/>
            <person name="Bruce D."/>
            <person name="Goodwin L."/>
            <person name="Pitluck S."/>
            <person name="Kyrpides N."/>
            <person name="Mavromatis K."/>
            <person name="Ivanova N."/>
            <person name="Mikhailova N."/>
            <person name="Chertkov O."/>
            <person name="Brettin T."/>
            <person name="Detter J.C."/>
            <person name="Han C."/>
            <person name="Larimer F."/>
            <person name="Land M."/>
            <person name="Hauser L."/>
            <person name="Markowitz V."/>
            <person name="Cheng J.-F."/>
            <person name="Hugenholtz P."/>
            <person name="Woyke T."/>
            <person name="Wu D."/>
            <person name="Jando M."/>
            <person name="Schneider S."/>
            <person name="Klenk H.-P."/>
            <person name="Eisen J.A."/>
        </authorList>
    </citation>
    <scope>NUCLEOTIDE SEQUENCE [LARGE SCALE GENOMIC DNA]</scope>
    <source>
        <strain evidence="10">ATCC 19993 / DSM 43833 / CBS 139.67 / JCM 10125 / KCTC 9307 / NBRC 14880 / R51</strain>
    </source>
</reference>
<keyword evidence="10" id="KW-1185">Reference proteome</keyword>
<proteinExistence type="predicted"/>
<dbReference type="SMART" id="SM00220">
    <property type="entry name" value="S_TKc"/>
    <property type="match status" value="1"/>
</dbReference>
<protein>
    <submittedName>
        <fullName evidence="9">Serine/threonine protein kinase</fullName>
    </submittedName>
</protein>
<name>D6Y225_THEBD</name>
<evidence type="ECO:0000256" key="3">
    <source>
        <dbReference type="ARBA" id="ARBA00022777"/>
    </source>
</evidence>
<keyword evidence="9" id="KW-0723">Serine/threonine-protein kinase</keyword>
<dbReference type="PROSITE" id="PS50011">
    <property type="entry name" value="PROTEIN_KINASE_DOM"/>
    <property type="match status" value="1"/>
</dbReference>
<feature type="domain" description="Protein kinase" evidence="8">
    <location>
        <begin position="22"/>
        <end position="275"/>
    </location>
</feature>
<keyword evidence="4 5" id="KW-0067">ATP-binding</keyword>
<keyword evidence="2 5" id="KW-0547">Nucleotide-binding</keyword>
<dbReference type="KEGG" id="tbi:Tbis_0023"/>
<accession>D6Y225</accession>
<evidence type="ECO:0000256" key="6">
    <source>
        <dbReference type="SAM" id="MobiDB-lite"/>
    </source>
</evidence>
<evidence type="ECO:0000256" key="5">
    <source>
        <dbReference type="PROSITE-ProRule" id="PRU10141"/>
    </source>
</evidence>
<evidence type="ECO:0000259" key="8">
    <source>
        <dbReference type="PROSITE" id="PS50011"/>
    </source>
</evidence>
<dbReference type="PROSITE" id="PS00108">
    <property type="entry name" value="PROTEIN_KINASE_ST"/>
    <property type="match status" value="1"/>
</dbReference>
<feature type="binding site" evidence="5">
    <location>
        <position position="50"/>
    </location>
    <ligand>
        <name>ATP</name>
        <dbReference type="ChEBI" id="CHEBI:30616"/>
    </ligand>
</feature>
<evidence type="ECO:0000313" key="9">
    <source>
        <dbReference type="EMBL" id="ADG86760.1"/>
    </source>
</evidence>
<dbReference type="STRING" id="469371.Tbis_0023"/>
<dbReference type="PANTHER" id="PTHR43289">
    <property type="entry name" value="MITOGEN-ACTIVATED PROTEIN KINASE KINASE KINASE 20-RELATED"/>
    <property type="match status" value="1"/>
</dbReference>
<feature type="transmembrane region" description="Helical" evidence="7">
    <location>
        <begin position="318"/>
        <end position="341"/>
    </location>
</feature>
<feature type="region of interest" description="Disordered" evidence="6">
    <location>
        <begin position="346"/>
        <end position="373"/>
    </location>
</feature>
<keyword evidence="7" id="KW-0812">Transmembrane</keyword>
<dbReference type="Proteomes" id="UP000006640">
    <property type="component" value="Chromosome"/>
</dbReference>
<dbReference type="InterPro" id="IPR017441">
    <property type="entry name" value="Protein_kinase_ATP_BS"/>
</dbReference>
<evidence type="ECO:0000256" key="7">
    <source>
        <dbReference type="SAM" id="Phobius"/>
    </source>
</evidence>
<keyword evidence="3 9" id="KW-0418">Kinase</keyword>
<dbReference type="InterPro" id="IPR000719">
    <property type="entry name" value="Prot_kinase_dom"/>
</dbReference>
<dbReference type="GO" id="GO:0004674">
    <property type="term" value="F:protein serine/threonine kinase activity"/>
    <property type="evidence" value="ECO:0007669"/>
    <property type="project" value="UniProtKB-KW"/>
</dbReference>
<sequence length="560" mass="60545">MGVGPYSAVQDADDLPRRVGPFRITHRLGAGGMGVVYAGIDARGRRAAVKLVHPELAHDSEFRARFAREVVVLRRVAGTCTVRLLDADVDAKRPWLATEYVPGPTLEQHVTAAGPLTGDQLLALAAGLAEAIKATHAAGVVHRDLKPSNVILSPSGPRLVDMGIARLVDETSLTRTGVLVGSPGWISPEEYRGAEVGPPADVYGWGLLVLYAATGRTAFGRGRPEVIAMRVLTDAPDLEGVPEPLKDLVAKALAKDPGERPDAAHLLESVSRIWRPDAEASGSAEEEVTRLLDQTWVMPAPEETDWIVPGRRRPWRSLGLAVAVTVACAALIGAVTVFGAGRDTDQQAAARRQPPASPVAGAVQSPAAAGQPTAIPAEASITAPASPVTASPTPSARAGRRVTMVQGYSFVLPDDWMYFPNNTHDINAFCLRPKDKEDDEYWFCHQYGMAIWPWQDDAGEFRLEDISDPDEITGTRNPYGPCGESDPLARPGRMLKSGLYRIGDRKAYYRKAKSYCKSGTTVETEILVLPVTRLTILIDELPAERRAQVDDILRSFRFPK</sequence>
<dbReference type="AlphaFoldDB" id="D6Y225"/>
<gene>
    <name evidence="9" type="ordered locus">Tbis_0023</name>
</gene>
<evidence type="ECO:0000256" key="4">
    <source>
        <dbReference type="ARBA" id="ARBA00022840"/>
    </source>
</evidence>
<dbReference type="Gene3D" id="1.10.510.10">
    <property type="entry name" value="Transferase(Phosphotransferase) domain 1"/>
    <property type="match status" value="1"/>
</dbReference>
<organism evidence="9 10">
    <name type="scientific">Thermobispora bispora (strain ATCC 19993 / DSM 43833 / CBS 139.67 / JCM 10125 / KCTC 9307 / NBRC 14880 / R51)</name>
    <dbReference type="NCBI Taxonomy" id="469371"/>
    <lineage>
        <taxon>Bacteria</taxon>
        <taxon>Bacillati</taxon>
        <taxon>Actinomycetota</taxon>
        <taxon>Actinomycetes</taxon>
        <taxon>Streptosporangiales</taxon>
        <taxon>Streptosporangiaceae</taxon>
        <taxon>Thermobispora</taxon>
    </lineage>
</organism>
<dbReference type="RefSeq" id="WP_013130293.1">
    <property type="nucleotide sequence ID" value="NC_014165.1"/>
</dbReference>
<dbReference type="OrthoDB" id="9762169at2"/>
<keyword evidence="7" id="KW-1133">Transmembrane helix</keyword>
<evidence type="ECO:0000313" key="10">
    <source>
        <dbReference type="Proteomes" id="UP000006640"/>
    </source>
</evidence>
<evidence type="ECO:0000256" key="2">
    <source>
        <dbReference type="ARBA" id="ARBA00022741"/>
    </source>
</evidence>
<dbReference type="Gene3D" id="3.30.200.20">
    <property type="entry name" value="Phosphorylase Kinase, domain 1"/>
    <property type="match status" value="1"/>
</dbReference>
<evidence type="ECO:0000256" key="1">
    <source>
        <dbReference type="ARBA" id="ARBA00022679"/>
    </source>
</evidence>